<feature type="compositionally biased region" description="Low complexity" evidence="1">
    <location>
        <begin position="106"/>
        <end position="128"/>
    </location>
</feature>
<dbReference type="GO" id="GO:0004792">
    <property type="term" value="F:thiosulfate-cyanide sulfurtransferase activity"/>
    <property type="evidence" value="ECO:0007669"/>
    <property type="project" value="TreeGrafter"/>
</dbReference>
<name>A0AA37FAS8_9ACTN</name>
<feature type="compositionally biased region" description="Pro residues" evidence="1">
    <location>
        <begin position="169"/>
        <end position="180"/>
    </location>
</feature>
<evidence type="ECO:0000313" key="4">
    <source>
        <dbReference type="Proteomes" id="UP001051844"/>
    </source>
</evidence>
<feature type="compositionally biased region" description="Low complexity" evidence="1">
    <location>
        <begin position="181"/>
        <end position="204"/>
    </location>
</feature>
<sequence>MSFVSLPSTAFGSADSASVLADAASPLADSASPGAPSPRPTPASPRPAPTEALSASTTAAGHPTPPPPPTPPTTAITHGHPGPPTDGLAANAAAGDPARDSPSTHTSDSTATGTDADADVAVNTPDAPQDTHYAGLPTNAAPHPPAGDSPGTPTRHVTANATTDKPTHTPAPNPTAPPANTPSDSPPSTLTHPQPTAPATNDAPDPAPSAPPRPPTAPVPIDTHLERVRSRLTRLTPEQARDAARQGALLVDIRYAALRDRDGLIPGALVVERNELEWRLDPQGSHRLPEANRHDLEIVVLCNEGYASSLAAASLHDLGLFRATDLVGGFQAWRAAGLPVTAPAAS</sequence>
<dbReference type="SMART" id="SM00450">
    <property type="entry name" value="RHOD"/>
    <property type="match status" value="1"/>
</dbReference>
<dbReference type="PANTHER" id="PTHR44086:SF10">
    <property type="entry name" value="THIOSULFATE SULFURTRANSFERASE_RHODANESE-LIKE DOMAIN-CONTAINING PROTEIN 3"/>
    <property type="match status" value="1"/>
</dbReference>
<feature type="compositionally biased region" description="Pro residues" evidence="1">
    <location>
        <begin position="205"/>
        <end position="218"/>
    </location>
</feature>
<organism evidence="3 4">
    <name type="scientific">Streptomyces albidoflavus</name>
    <dbReference type="NCBI Taxonomy" id="1886"/>
    <lineage>
        <taxon>Bacteria</taxon>
        <taxon>Bacillati</taxon>
        <taxon>Actinomycetota</taxon>
        <taxon>Actinomycetes</taxon>
        <taxon>Kitasatosporales</taxon>
        <taxon>Streptomycetaceae</taxon>
        <taxon>Streptomyces</taxon>
        <taxon>Streptomyces albidoflavus group</taxon>
    </lineage>
</organism>
<feature type="domain" description="Rhodanese" evidence="2">
    <location>
        <begin position="244"/>
        <end position="342"/>
    </location>
</feature>
<reference evidence="3" key="1">
    <citation type="submission" date="2022-09" db="EMBL/GenBank/DDBJ databases">
        <title>Whole genome shotgun sequence of Streptomyces albidoflavus NBRC 12854.</title>
        <authorList>
            <person name="Komaki H."/>
            <person name="Tamura T."/>
        </authorList>
    </citation>
    <scope>NUCLEOTIDE SEQUENCE</scope>
    <source>
        <strain evidence="3">NBRC 12854</strain>
    </source>
</reference>
<feature type="compositionally biased region" description="Pro residues" evidence="1">
    <location>
        <begin position="63"/>
        <end position="72"/>
    </location>
</feature>
<feature type="compositionally biased region" description="Polar residues" evidence="1">
    <location>
        <begin position="151"/>
        <end position="164"/>
    </location>
</feature>
<feature type="compositionally biased region" description="Low complexity" evidence="1">
    <location>
        <begin position="25"/>
        <end position="34"/>
    </location>
</feature>
<dbReference type="InterPro" id="IPR036873">
    <property type="entry name" value="Rhodanese-like_dom_sf"/>
</dbReference>
<feature type="region of interest" description="Disordered" evidence="1">
    <location>
        <begin position="25"/>
        <end position="221"/>
    </location>
</feature>
<dbReference type="PROSITE" id="PS50206">
    <property type="entry name" value="RHODANESE_3"/>
    <property type="match status" value="1"/>
</dbReference>
<accession>A0AA37FAS8</accession>
<dbReference type="AlphaFoldDB" id="A0AA37FAS8"/>
<gene>
    <name evidence="3" type="ORF">ScoT_14040</name>
</gene>
<protein>
    <recommendedName>
        <fullName evidence="2">Rhodanese domain-containing protein</fullName>
    </recommendedName>
</protein>
<dbReference type="SUPFAM" id="SSF52821">
    <property type="entry name" value="Rhodanese/Cell cycle control phosphatase"/>
    <property type="match status" value="1"/>
</dbReference>
<dbReference type="Pfam" id="PF00581">
    <property type="entry name" value="Rhodanese"/>
    <property type="match status" value="1"/>
</dbReference>
<evidence type="ECO:0000256" key="1">
    <source>
        <dbReference type="SAM" id="MobiDB-lite"/>
    </source>
</evidence>
<feature type="compositionally biased region" description="Pro residues" evidence="1">
    <location>
        <begin position="35"/>
        <end position="48"/>
    </location>
</feature>
<evidence type="ECO:0000313" key="3">
    <source>
        <dbReference type="EMBL" id="GHI45230.1"/>
    </source>
</evidence>
<dbReference type="EMBL" id="BNDZ01000003">
    <property type="protein sequence ID" value="GHI45230.1"/>
    <property type="molecule type" value="Genomic_DNA"/>
</dbReference>
<evidence type="ECO:0000259" key="2">
    <source>
        <dbReference type="PROSITE" id="PS50206"/>
    </source>
</evidence>
<dbReference type="Proteomes" id="UP001051844">
    <property type="component" value="Unassembled WGS sequence"/>
</dbReference>
<dbReference type="Gene3D" id="3.40.250.10">
    <property type="entry name" value="Rhodanese-like domain"/>
    <property type="match status" value="1"/>
</dbReference>
<dbReference type="PANTHER" id="PTHR44086">
    <property type="entry name" value="THIOSULFATE SULFURTRANSFERASE RDL2, MITOCHONDRIAL-RELATED"/>
    <property type="match status" value="1"/>
</dbReference>
<comment type="caution">
    <text evidence="3">The sequence shown here is derived from an EMBL/GenBank/DDBJ whole genome shotgun (WGS) entry which is preliminary data.</text>
</comment>
<proteinExistence type="predicted"/>
<dbReference type="InterPro" id="IPR001763">
    <property type="entry name" value="Rhodanese-like_dom"/>
</dbReference>